<gene>
    <name evidence="2" type="primary">gb08987</name>
    <name evidence="2" type="ORF">PR202_gb08987</name>
</gene>
<organism evidence="2 3">
    <name type="scientific">Eleusine coracana subsp. coracana</name>
    <dbReference type="NCBI Taxonomy" id="191504"/>
    <lineage>
        <taxon>Eukaryota</taxon>
        <taxon>Viridiplantae</taxon>
        <taxon>Streptophyta</taxon>
        <taxon>Embryophyta</taxon>
        <taxon>Tracheophyta</taxon>
        <taxon>Spermatophyta</taxon>
        <taxon>Magnoliopsida</taxon>
        <taxon>Liliopsida</taxon>
        <taxon>Poales</taxon>
        <taxon>Poaceae</taxon>
        <taxon>PACMAD clade</taxon>
        <taxon>Chloridoideae</taxon>
        <taxon>Cynodonteae</taxon>
        <taxon>Eleusininae</taxon>
        <taxon>Eleusine</taxon>
    </lineage>
</organism>
<name>A0AAV5EGV8_ELECO</name>
<feature type="region of interest" description="Disordered" evidence="1">
    <location>
        <begin position="1"/>
        <end position="21"/>
    </location>
</feature>
<comment type="caution">
    <text evidence="2">The sequence shown here is derived from an EMBL/GenBank/DDBJ whole genome shotgun (WGS) entry which is preliminary data.</text>
</comment>
<sequence>MGKRRGKIEEQTGEKEEGKNTGGCIGCRALAAAVAEGWRLATAAAGDGLGGVVVGGRCVAPESPLGCA</sequence>
<reference evidence="2" key="2">
    <citation type="submission" date="2021-12" db="EMBL/GenBank/DDBJ databases">
        <title>Resequencing data analysis of finger millet.</title>
        <authorList>
            <person name="Hatakeyama M."/>
            <person name="Aluri S."/>
            <person name="Balachadran M.T."/>
            <person name="Sivarajan S.R."/>
            <person name="Poveda L."/>
            <person name="Shimizu-Inatsugi R."/>
            <person name="Schlapbach R."/>
            <person name="Sreeman S.M."/>
            <person name="Shimizu K.K."/>
        </authorList>
    </citation>
    <scope>NUCLEOTIDE SEQUENCE</scope>
</reference>
<evidence type="ECO:0000313" key="2">
    <source>
        <dbReference type="EMBL" id="GJN21505.1"/>
    </source>
</evidence>
<dbReference type="EMBL" id="BQKI01000075">
    <property type="protein sequence ID" value="GJN21505.1"/>
    <property type="molecule type" value="Genomic_DNA"/>
</dbReference>
<proteinExistence type="predicted"/>
<accession>A0AAV5EGV8</accession>
<keyword evidence="3" id="KW-1185">Reference proteome</keyword>
<dbReference type="Proteomes" id="UP001054889">
    <property type="component" value="Unassembled WGS sequence"/>
</dbReference>
<reference evidence="2" key="1">
    <citation type="journal article" date="2018" name="DNA Res.">
        <title>Multiple hybrid de novo genome assembly of finger millet, an orphan allotetraploid crop.</title>
        <authorList>
            <person name="Hatakeyama M."/>
            <person name="Aluri S."/>
            <person name="Balachadran M.T."/>
            <person name="Sivarajan S.R."/>
            <person name="Patrignani A."/>
            <person name="Gruter S."/>
            <person name="Poveda L."/>
            <person name="Shimizu-Inatsugi R."/>
            <person name="Baeten J."/>
            <person name="Francoijs K.J."/>
            <person name="Nataraja K.N."/>
            <person name="Reddy Y.A.N."/>
            <person name="Phadnis S."/>
            <person name="Ravikumar R.L."/>
            <person name="Schlapbach R."/>
            <person name="Sreeman S.M."/>
            <person name="Shimizu K.K."/>
        </authorList>
    </citation>
    <scope>NUCLEOTIDE SEQUENCE</scope>
</reference>
<dbReference type="AlphaFoldDB" id="A0AAV5EGV8"/>
<evidence type="ECO:0000313" key="3">
    <source>
        <dbReference type="Proteomes" id="UP001054889"/>
    </source>
</evidence>
<evidence type="ECO:0000256" key="1">
    <source>
        <dbReference type="SAM" id="MobiDB-lite"/>
    </source>
</evidence>
<protein>
    <submittedName>
        <fullName evidence="2">Uncharacterized protein</fullName>
    </submittedName>
</protein>
<feature type="compositionally biased region" description="Basic and acidic residues" evidence="1">
    <location>
        <begin position="7"/>
        <end position="19"/>
    </location>
</feature>